<keyword evidence="2" id="KW-0813">Transport</keyword>
<keyword evidence="9 10" id="KW-0472">Membrane</keyword>
<sequence length="439" mass="47469">MKISLTPAQILVLGFAGVILAGALLLMLPVSTMPGRQTGFLTALFTATSAVCVTGLVVVDTGTHWTAFGQVVILVLIQVGGLGFMSMATLFFVFMGRRIGLRERLVIQESLNQVNVAGVVRLVRAVLIFTVITEGFFALVLAARWSFDYGWQRGLWLGVFHAVSAFNNAGIDIIGGFRSLTGYVNDPVITLSVAFLIILGGLGFAVVLELYNFRRTRRLSVHARLVLRVTASLLLGGTVLFALLEWRNVLGSLPLYGKLLASFFQAVVPRTAGFNSVDIAALGDATLFLMIILMFIGASPGSTGGGIKTTTFGVLGITVWSMAGGREDVELFRRRIPPWQVYKALTVFLLSVFLVVLVSLLLCITERSRFLEALFETTSAFGTVGLSMGLTPHLSPAGRVLIILTMFAGRLGPLTLAYALAQRRRKSAVRYPEEKIMVG</sequence>
<keyword evidence="5 10" id="KW-0812">Transmembrane</keyword>
<evidence type="ECO:0000256" key="9">
    <source>
        <dbReference type="ARBA" id="ARBA00023136"/>
    </source>
</evidence>
<dbReference type="EMBL" id="LYVF01000197">
    <property type="protein sequence ID" value="OAT79454.1"/>
    <property type="molecule type" value="Genomic_DNA"/>
</dbReference>
<keyword evidence="6" id="KW-0630">Potassium</keyword>
<feature type="transmembrane region" description="Helical" evidence="10">
    <location>
        <begin position="125"/>
        <end position="147"/>
    </location>
</feature>
<dbReference type="InterPro" id="IPR003445">
    <property type="entry name" value="Cat_transpt"/>
</dbReference>
<evidence type="ECO:0000256" key="6">
    <source>
        <dbReference type="ARBA" id="ARBA00022958"/>
    </source>
</evidence>
<keyword evidence="4" id="KW-0633">Potassium transport</keyword>
<comment type="subcellular location">
    <subcellularLocation>
        <location evidence="1">Cell membrane</location>
        <topology evidence="1">Multi-pass membrane protein</topology>
    </subcellularLocation>
</comment>
<organism evidence="11 12">
    <name type="scientific">Desulfotomaculum copahuensis</name>
    <dbReference type="NCBI Taxonomy" id="1838280"/>
    <lineage>
        <taxon>Bacteria</taxon>
        <taxon>Bacillati</taxon>
        <taxon>Bacillota</taxon>
        <taxon>Clostridia</taxon>
        <taxon>Eubacteriales</taxon>
        <taxon>Desulfotomaculaceae</taxon>
        <taxon>Desulfotomaculum</taxon>
    </lineage>
</organism>
<dbReference type="InterPro" id="IPR004772">
    <property type="entry name" value="TrkH"/>
</dbReference>
<dbReference type="AlphaFoldDB" id="A0A1B7LAR8"/>
<reference evidence="11 12" key="1">
    <citation type="submission" date="2016-04" db="EMBL/GenBank/DDBJ databases">
        <authorList>
            <person name="Evans L.H."/>
            <person name="Alamgir A."/>
            <person name="Owens N."/>
            <person name="Weber N.D."/>
            <person name="Virtaneva K."/>
            <person name="Barbian K."/>
            <person name="Babar A."/>
            <person name="Rosenke K."/>
        </authorList>
    </citation>
    <scope>NUCLEOTIDE SEQUENCE [LARGE SCALE GENOMIC DNA]</scope>
    <source>
        <strain evidence="11 12">LMa1</strain>
    </source>
</reference>
<feature type="transmembrane region" description="Helical" evidence="10">
    <location>
        <begin position="6"/>
        <end position="28"/>
    </location>
</feature>
<evidence type="ECO:0000256" key="8">
    <source>
        <dbReference type="ARBA" id="ARBA00023065"/>
    </source>
</evidence>
<evidence type="ECO:0000256" key="3">
    <source>
        <dbReference type="ARBA" id="ARBA00022475"/>
    </source>
</evidence>
<dbReference type="NCBIfam" id="TIGR00933">
    <property type="entry name" value="2a38"/>
    <property type="match status" value="1"/>
</dbReference>
<dbReference type="STRING" id="1838280.A6M21_01245"/>
<accession>A0A1B7LAR8</accession>
<gene>
    <name evidence="11" type="ORF">A6M21_01245</name>
</gene>
<keyword evidence="8" id="KW-0406">Ion transport</keyword>
<feature type="transmembrane region" description="Helical" evidence="10">
    <location>
        <begin position="344"/>
        <end position="364"/>
    </location>
</feature>
<evidence type="ECO:0000256" key="10">
    <source>
        <dbReference type="SAM" id="Phobius"/>
    </source>
</evidence>
<dbReference type="GO" id="GO:0005886">
    <property type="term" value="C:plasma membrane"/>
    <property type="evidence" value="ECO:0007669"/>
    <property type="project" value="UniProtKB-SubCell"/>
</dbReference>
<dbReference type="PANTHER" id="PTHR32024">
    <property type="entry name" value="TRK SYSTEM POTASSIUM UPTAKE PROTEIN TRKG-RELATED"/>
    <property type="match status" value="1"/>
</dbReference>
<feature type="transmembrane region" description="Helical" evidence="10">
    <location>
        <begin position="188"/>
        <end position="213"/>
    </location>
</feature>
<feature type="transmembrane region" description="Helical" evidence="10">
    <location>
        <begin position="305"/>
        <end position="324"/>
    </location>
</feature>
<proteinExistence type="predicted"/>
<keyword evidence="12" id="KW-1185">Reference proteome</keyword>
<feature type="transmembrane region" description="Helical" evidence="10">
    <location>
        <begin position="71"/>
        <end position="94"/>
    </location>
</feature>
<dbReference type="Pfam" id="PF02386">
    <property type="entry name" value="TrkH"/>
    <property type="match status" value="1"/>
</dbReference>
<protein>
    <submittedName>
        <fullName evidence="11">Trk family potassium uptake protein</fullName>
    </submittedName>
</protein>
<feature type="transmembrane region" description="Helical" evidence="10">
    <location>
        <begin position="373"/>
        <end position="394"/>
    </location>
</feature>
<evidence type="ECO:0000313" key="12">
    <source>
        <dbReference type="Proteomes" id="UP000078532"/>
    </source>
</evidence>
<evidence type="ECO:0000256" key="1">
    <source>
        <dbReference type="ARBA" id="ARBA00004651"/>
    </source>
</evidence>
<name>A0A1B7LAR8_9FIRM</name>
<feature type="transmembrane region" description="Helical" evidence="10">
    <location>
        <begin position="400"/>
        <end position="421"/>
    </location>
</feature>
<keyword evidence="3" id="KW-1003">Cell membrane</keyword>
<dbReference type="PANTHER" id="PTHR32024:SF1">
    <property type="entry name" value="KTR SYSTEM POTASSIUM UPTAKE PROTEIN B"/>
    <property type="match status" value="1"/>
</dbReference>
<evidence type="ECO:0000256" key="5">
    <source>
        <dbReference type="ARBA" id="ARBA00022692"/>
    </source>
</evidence>
<feature type="transmembrane region" description="Helical" evidence="10">
    <location>
        <begin position="225"/>
        <end position="244"/>
    </location>
</feature>
<evidence type="ECO:0000256" key="7">
    <source>
        <dbReference type="ARBA" id="ARBA00022989"/>
    </source>
</evidence>
<evidence type="ECO:0000256" key="4">
    <source>
        <dbReference type="ARBA" id="ARBA00022538"/>
    </source>
</evidence>
<comment type="caution">
    <text evidence="11">The sequence shown here is derived from an EMBL/GenBank/DDBJ whole genome shotgun (WGS) entry which is preliminary data.</text>
</comment>
<evidence type="ECO:0000256" key="2">
    <source>
        <dbReference type="ARBA" id="ARBA00022448"/>
    </source>
</evidence>
<feature type="transmembrane region" description="Helical" evidence="10">
    <location>
        <begin position="40"/>
        <end position="59"/>
    </location>
</feature>
<dbReference type="GO" id="GO:0015379">
    <property type="term" value="F:potassium:chloride symporter activity"/>
    <property type="evidence" value="ECO:0007669"/>
    <property type="project" value="InterPro"/>
</dbReference>
<evidence type="ECO:0000313" key="11">
    <source>
        <dbReference type="EMBL" id="OAT79454.1"/>
    </source>
</evidence>
<dbReference type="Proteomes" id="UP000078532">
    <property type="component" value="Unassembled WGS sequence"/>
</dbReference>
<keyword evidence="7 10" id="KW-1133">Transmembrane helix</keyword>
<feature type="transmembrane region" description="Helical" evidence="10">
    <location>
        <begin position="279"/>
        <end position="298"/>
    </location>
</feature>